<dbReference type="InterPro" id="IPR050621">
    <property type="entry name" value="Tudor_domain_containing"/>
</dbReference>
<dbReference type="Gene3D" id="2.40.50.90">
    <property type="match status" value="1"/>
</dbReference>
<dbReference type="PROSITE" id="PS50103">
    <property type="entry name" value="ZF_C3H1"/>
    <property type="match status" value="1"/>
</dbReference>
<protein>
    <recommendedName>
        <fullName evidence="5">C3H1-type domain-containing protein</fullName>
    </recommendedName>
</protein>
<dbReference type="PANTHER" id="PTHR22948:SF29">
    <property type="entry name" value="FI02030P-RELATED"/>
    <property type="match status" value="1"/>
</dbReference>
<dbReference type="GO" id="GO:0008270">
    <property type="term" value="F:zinc ion binding"/>
    <property type="evidence" value="ECO:0007669"/>
    <property type="project" value="UniProtKB-KW"/>
</dbReference>
<reference evidence="6 7" key="1">
    <citation type="submission" date="2023-11" db="EMBL/GenBank/DDBJ databases">
        <title>Halocaridina rubra genome assembly.</title>
        <authorList>
            <person name="Smith C."/>
        </authorList>
    </citation>
    <scope>NUCLEOTIDE SEQUENCE [LARGE SCALE GENOMIC DNA]</scope>
    <source>
        <strain evidence="6">EP-1</strain>
        <tissue evidence="6">Whole</tissue>
    </source>
</reference>
<evidence type="ECO:0000256" key="3">
    <source>
        <dbReference type="ARBA" id="ARBA00022833"/>
    </source>
</evidence>
<gene>
    <name evidence="6" type="ORF">SK128_013140</name>
</gene>
<evidence type="ECO:0000256" key="4">
    <source>
        <dbReference type="PROSITE-ProRule" id="PRU00723"/>
    </source>
</evidence>
<dbReference type="EMBL" id="JAXCGZ010004123">
    <property type="protein sequence ID" value="KAK7082236.1"/>
    <property type="molecule type" value="Genomic_DNA"/>
</dbReference>
<dbReference type="Pfam" id="PF00567">
    <property type="entry name" value="TUDOR"/>
    <property type="match status" value="1"/>
</dbReference>
<feature type="zinc finger region" description="C3H1-type" evidence="4">
    <location>
        <begin position="41"/>
        <end position="69"/>
    </location>
</feature>
<dbReference type="InterPro" id="IPR035437">
    <property type="entry name" value="SNase_OB-fold_sf"/>
</dbReference>
<dbReference type="Proteomes" id="UP001381693">
    <property type="component" value="Unassembled WGS sequence"/>
</dbReference>
<dbReference type="InterPro" id="IPR000571">
    <property type="entry name" value="Znf_CCCH"/>
</dbReference>
<keyword evidence="2 4" id="KW-0863">Zinc-finger</keyword>
<sequence>MFSSTQLQPGWNPMAEDYLDTENRYLDNECAEMVLSGIKNTDETRVCKLYCSGKVCHYGETCRYEHTRPRDGVTCERVPVFHLECSTFDLPAVGSVVAALVTSVISPSHFYVYLPYGITDIRQPLTLCDEDDSDSLEKLSVAMLEYYRYSAPEHSATLPAIGEIKALCEIVDGELTFSRVRVLNVYNKNRGTLIEVFFIDNGNTSWVKEEQLRPFAPQFAHAPPQAIQCYLEGLDKPKKGWNAYSAEQLLQLTEGVTLVAEIMNVDSIEDRLGVVLYNTGGYEDININEALRCILKL</sequence>
<feature type="domain" description="C3H1-type" evidence="5">
    <location>
        <begin position="41"/>
        <end position="69"/>
    </location>
</feature>
<dbReference type="SUPFAM" id="SSF90229">
    <property type="entry name" value="CCCH zinc finger"/>
    <property type="match status" value="1"/>
</dbReference>
<dbReference type="GO" id="GO:0005737">
    <property type="term" value="C:cytoplasm"/>
    <property type="evidence" value="ECO:0007669"/>
    <property type="project" value="UniProtKB-ARBA"/>
</dbReference>
<name>A0AAN9A6A9_HALRR</name>
<dbReference type="AlphaFoldDB" id="A0AAN9A6A9"/>
<dbReference type="SUPFAM" id="SSF63748">
    <property type="entry name" value="Tudor/PWWP/MBT"/>
    <property type="match status" value="1"/>
</dbReference>
<dbReference type="Gene3D" id="2.30.30.140">
    <property type="match status" value="1"/>
</dbReference>
<keyword evidence="3 4" id="KW-0862">Zinc</keyword>
<dbReference type="PANTHER" id="PTHR22948">
    <property type="entry name" value="TUDOR DOMAIN CONTAINING PROTEIN"/>
    <property type="match status" value="1"/>
</dbReference>
<evidence type="ECO:0000256" key="1">
    <source>
        <dbReference type="ARBA" id="ARBA00022723"/>
    </source>
</evidence>
<evidence type="ECO:0000313" key="6">
    <source>
        <dbReference type="EMBL" id="KAK7082236.1"/>
    </source>
</evidence>
<keyword evidence="1 4" id="KW-0479">Metal-binding</keyword>
<evidence type="ECO:0000256" key="2">
    <source>
        <dbReference type="ARBA" id="ARBA00022771"/>
    </source>
</evidence>
<evidence type="ECO:0000259" key="5">
    <source>
        <dbReference type="PROSITE" id="PS50103"/>
    </source>
</evidence>
<accession>A0AAN9A6A9</accession>
<organism evidence="6 7">
    <name type="scientific">Halocaridina rubra</name>
    <name type="common">Hawaiian red shrimp</name>
    <dbReference type="NCBI Taxonomy" id="373956"/>
    <lineage>
        <taxon>Eukaryota</taxon>
        <taxon>Metazoa</taxon>
        <taxon>Ecdysozoa</taxon>
        <taxon>Arthropoda</taxon>
        <taxon>Crustacea</taxon>
        <taxon>Multicrustacea</taxon>
        <taxon>Malacostraca</taxon>
        <taxon>Eumalacostraca</taxon>
        <taxon>Eucarida</taxon>
        <taxon>Decapoda</taxon>
        <taxon>Pleocyemata</taxon>
        <taxon>Caridea</taxon>
        <taxon>Atyoidea</taxon>
        <taxon>Atyidae</taxon>
        <taxon>Halocaridina</taxon>
    </lineage>
</organism>
<keyword evidence="7" id="KW-1185">Reference proteome</keyword>
<evidence type="ECO:0000313" key="7">
    <source>
        <dbReference type="Proteomes" id="UP001381693"/>
    </source>
</evidence>
<proteinExistence type="predicted"/>
<dbReference type="InterPro" id="IPR036855">
    <property type="entry name" value="Znf_CCCH_sf"/>
</dbReference>
<comment type="caution">
    <text evidence="6">The sequence shown here is derived from an EMBL/GenBank/DDBJ whole genome shotgun (WGS) entry which is preliminary data.</text>
</comment>
<dbReference type="InterPro" id="IPR002999">
    <property type="entry name" value="Tudor"/>
</dbReference>